<protein>
    <submittedName>
        <fullName evidence="4">Uncharacterized protein</fullName>
    </submittedName>
</protein>
<accession>A0A329RI71</accession>
<dbReference type="EMBL" id="MJFZ01000884">
    <property type="protein sequence ID" value="RAW24443.1"/>
    <property type="molecule type" value="Genomic_DNA"/>
</dbReference>
<evidence type="ECO:0000313" key="5">
    <source>
        <dbReference type="Proteomes" id="UP000251314"/>
    </source>
</evidence>
<comment type="caution">
    <text evidence="4">The sequence shown here is derived from an EMBL/GenBank/DDBJ whole genome shotgun (WGS) entry which is preliminary data.</text>
</comment>
<evidence type="ECO:0000313" key="4">
    <source>
        <dbReference type="EMBL" id="RAW24443.1"/>
    </source>
</evidence>
<sequence>MASLPDNRFWNNTVEQSDIDYLREKGLLRDDIDVSWTIKTLESLGNPMLVVIT</sequence>
<dbReference type="Proteomes" id="UP000735874">
    <property type="component" value="Unassembled WGS sequence"/>
</dbReference>
<dbReference type="VEuPathDB" id="FungiDB:PC110_g19129"/>
<dbReference type="Proteomes" id="UP000697107">
    <property type="component" value="Unassembled WGS sequence"/>
</dbReference>
<dbReference type="Proteomes" id="UP000736787">
    <property type="component" value="Unassembled WGS sequence"/>
</dbReference>
<proteinExistence type="predicted"/>
<evidence type="ECO:0000313" key="1">
    <source>
        <dbReference type="EMBL" id="KAG2850060.1"/>
    </source>
</evidence>
<keyword evidence="5" id="KW-1185">Reference proteome</keyword>
<reference evidence="4 5" key="1">
    <citation type="submission" date="2018-01" db="EMBL/GenBank/DDBJ databases">
        <title>Draft genome of the strawberry crown rot pathogen Phytophthora cactorum.</title>
        <authorList>
            <person name="Armitage A.D."/>
            <person name="Lysoe E."/>
            <person name="Nellist C.F."/>
            <person name="Harrison R.J."/>
            <person name="Brurberg M.B."/>
        </authorList>
    </citation>
    <scope>NUCLEOTIDE SEQUENCE [LARGE SCALE GENOMIC DNA]</scope>
    <source>
        <strain evidence="4 5">10300</strain>
    </source>
</reference>
<organism evidence="4 5">
    <name type="scientific">Phytophthora cactorum</name>
    <dbReference type="NCBI Taxonomy" id="29920"/>
    <lineage>
        <taxon>Eukaryota</taxon>
        <taxon>Sar</taxon>
        <taxon>Stramenopiles</taxon>
        <taxon>Oomycota</taxon>
        <taxon>Peronosporomycetes</taxon>
        <taxon>Peronosporales</taxon>
        <taxon>Peronosporaceae</taxon>
        <taxon>Phytophthora</taxon>
    </lineage>
</organism>
<dbReference type="EMBL" id="RCMK01000721">
    <property type="protein sequence ID" value="KAG2914820.1"/>
    <property type="molecule type" value="Genomic_DNA"/>
</dbReference>
<evidence type="ECO:0000313" key="3">
    <source>
        <dbReference type="EMBL" id="KAG2966247.1"/>
    </source>
</evidence>
<reference evidence="1" key="2">
    <citation type="submission" date="2018-10" db="EMBL/GenBank/DDBJ databases">
        <title>Effector identification in a new, highly contiguous assembly of the strawberry crown rot pathogen Phytophthora cactorum.</title>
        <authorList>
            <person name="Armitage A.D."/>
            <person name="Nellist C.F."/>
            <person name="Bates H."/>
            <person name="Vickerstaff R.J."/>
            <person name="Harrison R.J."/>
        </authorList>
    </citation>
    <scope>NUCLEOTIDE SEQUENCE</scope>
    <source>
        <strain evidence="1">15-7</strain>
        <strain evidence="2">4040</strain>
        <strain evidence="3">P415</strain>
    </source>
</reference>
<evidence type="ECO:0000313" key="2">
    <source>
        <dbReference type="EMBL" id="KAG2914820.1"/>
    </source>
</evidence>
<dbReference type="Proteomes" id="UP000251314">
    <property type="component" value="Unassembled WGS sequence"/>
</dbReference>
<dbReference type="AlphaFoldDB" id="A0A329RI71"/>
<dbReference type="EMBL" id="RCML01001034">
    <property type="protein sequence ID" value="KAG2966247.1"/>
    <property type="molecule type" value="Genomic_DNA"/>
</dbReference>
<dbReference type="EMBL" id="RCMG01000719">
    <property type="protein sequence ID" value="KAG2850060.1"/>
    <property type="molecule type" value="Genomic_DNA"/>
</dbReference>
<name>A0A329RI71_9STRA</name>
<gene>
    <name evidence="4" type="ORF">PC110_g19129</name>
    <name evidence="1" type="ORF">PC113_g17127</name>
    <name evidence="2" type="ORF">PC117_g18212</name>
    <name evidence="3" type="ORF">PC118_g19291</name>
</gene>